<dbReference type="PANTHER" id="PTHR30558">
    <property type="entry name" value="EXBD MEMBRANE COMPONENT OF PMF-DRIVEN MACROMOLECULE IMPORT SYSTEM"/>
    <property type="match status" value="1"/>
</dbReference>
<keyword evidence="7" id="KW-0653">Protein transport</keyword>
<sequence>MRFDSPGPHRRLIGLTPLIDVVFILLVFFMLASSLIKWQAVEMGEPASASAGTPVVGSWLVRVQPEGLDLNAEAIATAELAERVAARIGEDPAQRILVQPAPGVSLQRLVDVLDLLREAEATNLTLLRL</sequence>
<accession>A0A1H2WNR0</accession>
<dbReference type="GO" id="GO:0022857">
    <property type="term" value="F:transmembrane transporter activity"/>
    <property type="evidence" value="ECO:0007669"/>
    <property type="project" value="InterPro"/>
</dbReference>
<proteinExistence type="inferred from homology"/>
<dbReference type="GO" id="GO:0015031">
    <property type="term" value="P:protein transport"/>
    <property type="evidence" value="ECO:0007669"/>
    <property type="project" value="UniProtKB-KW"/>
</dbReference>
<evidence type="ECO:0000313" key="10">
    <source>
        <dbReference type="Proteomes" id="UP000198816"/>
    </source>
</evidence>
<feature type="transmembrane region" description="Helical" evidence="8">
    <location>
        <begin position="12"/>
        <end position="36"/>
    </location>
</feature>
<comment type="similarity">
    <text evidence="2 7">Belongs to the ExbD/TolR family.</text>
</comment>
<organism evidence="9 10">
    <name type="scientific">Thiocapsa roseopersicina</name>
    <dbReference type="NCBI Taxonomy" id="1058"/>
    <lineage>
        <taxon>Bacteria</taxon>
        <taxon>Pseudomonadati</taxon>
        <taxon>Pseudomonadota</taxon>
        <taxon>Gammaproteobacteria</taxon>
        <taxon>Chromatiales</taxon>
        <taxon>Chromatiaceae</taxon>
        <taxon>Thiocapsa</taxon>
    </lineage>
</organism>
<dbReference type="AlphaFoldDB" id="A0A1H2WNR0"/>
<comment type="subcellular location">
    <subcellularLocation>
        <location evidence="1">Cell membrane</location>
        <topology evidence="1">Single-pass membrane protein</topology>
    </subcellularLocation>
    <subcellularLocation>
        <location evidence="7">Cell membrane</location>
        <topology evidence="7">Single-pass type II membrane protein</topology>
    </subcellularLocation>
</comment>
<dbReference type="Proteomes" id="UP000198816">
    <property type="component" value="Unassembled WGS sequence"/>
</dbReference>
<evidence type="ECO:0000313" key="9">
    <source>
        <dbReference type="EMBL" id="SDW82231.1"/>
    </source>
</evidence>
<name>A0A1H2WNR0_THIRO</name>
<dbReference type="GO" id="GO:0005886">
    <property type="term" value="C:plasma membrane"/>
    <property type="evidence" value="ECO:0007669"/>
    <property type="project" value="UniProtKB-SubCell"/>
</dbReference>
<evidence type="ECO:0000256" key="5">
    <source>
        <dbReference type="ARBA" id="ARBA00022989"/>
    </source>
</evidence>
<evidence type="ECO:0000256" key="2">
    <source>
        <dbReference type="ARBA" id="ARBA00005811"/>
    </source>
</evidence>
<evidence type="ECO:0000256" key="3">
    <source>
        <dbReference type="ARBA" id="ARBA00022475"/>
    </source>
</evidence>
<keyword evidence="7" id="KW-0813">Transport</keyword>
<evidence type="ECO:0000256" key="1">
    <source>
        <dbReference type="ARBA" id="ARBA00004162"/>
    </source>
</evidence>
<evidence type="ECO:0000256" key="6">
    <source>
        <dbReference type="ARBA" id="ARBA00023136"/>
    </source>
</evidence>
<keyword evidence="3" id="KW-1003">Cell membrane</keyword>
<dbReference type="OrthoDB" id="9793581at2"/>
<reference evidence="10" key="1">
    <citation type="submission" date="2016-10" db="EMBL/GenBank/DDBJ databases">
        <authorList>
            <person name="Varghese N."/>
            <person name="Submissions S."/>
        </authorList>
    </citation>
    <scope>NUCLEOTIDE SEQUENCE [LARGE SCALE GENOMIC DNA]</scope>
    <source>
        <strain evidence="10">DSM 217</strain>
    </source>
</reference>
<keyword evidence="6 8" id="KW-0472">Membrane</keyword>
<keyword evidence="10" id="KW-1185">Reference proteome</keyword>
<protein>
    <submittedName>
        <fullName evidence="9">Outer membrane transport energization protein ExbD</fullName>
    </submittedName>
</protein>
<evidence type="ECO:0000256" key="4">
    <source>
        <dbReference type="ARBA" id="ARBA00022692"/>
    </source>
</evidence>
<evidence type="ECO:0000256" key="7">
    <source>
        <dbReference type="RuleBase" id="RU003879"/>
    </source>
</evidence>
<dbReference type="Pfam" id="PF02472">
    <property type="entry name" value="ExbD"/>
    <property type="match status" value="1"/>
</dbReference>
<keyword evidence="5 8" id="KW-1133">Transmembrane helix</keyword>
<gene>
    <name evidence="9" type="ORF">SAMN05421783_10949</name>
</gene>
<dbReference type="STRING" id="1058.SAMN05421783_10949"/>
<dbReference type="InterPro" id="IPR003400">
    <property type="entry name" value="ExbD"/>
</dbReference>
<keyword evidence="4 7" id="KW-0812">Transmembrane</keyword>
<evidence type="ECO:0000256" key="8">
    <source>
        <dbReference type="SAM" id="Phobius"/>
    </source>
</evidence>
<dbReference type="RefSeq" id="WP_093031520.1">
    <property type="nucleotide sequence ID" value="NZ_FNNZ01000009.1"/>
</dbReference>
<dbReference type="EMBL" id="FNNZ01000009">
    <property type="protein sequence ID" value="SDW82231.1"/>
    <property type="molecule type" value="Genomic_DNA"/>
</dbReference>
<dbReference type="Gene3D" id="3.30.420.270">
    <property type="match status" value="1"/>
</dbReference>